<keyword evidence="1" id="KW-0175">Coiled coil</keyword>
<feature type="region of interest" description="Disordered" evidence="2">
    <location>
        <begin position="1"/>
        <end position="55"/>
    </location>
</feature>
<organism evidence="3 4">
    <name type="scientific">Boothiomyces macroporosus</name>
    <dbReference type="NCBI Taxonomy" id="261099"/>
    <lineage>
        <taxon>Eukaryota</taxon>
        <taxon>Fungi</taxon>
        <taxon>Fungi incertae sedis</taxon>
        <taxon>Chytridiomycota</taxon>
        <taxon>Chytridiomycota incertae sedis</taxon>
        <taxon>Chytridiomycetes</taxon>
        <taxon>Rhizophydiales</taxon>
        <taxon>Terramycetaceae</taxon>
        <taxon>Boothiomyces</taxon>
    </lineage>
</organism>
<reference evidence="3" key="1">
    <citation type="submission" date="2020-05" db="EMBL/GenBank/DDBJ databases">
        <title>Phylogenomic resolution of chytrid fungi.</title>
        <authorList>
            <person name="Stajich J.E."/>
            <person name="Amses K."/>
            <person name="Simmons R."/>
            <person name="Seto K."/>
            <person name="Myers J."/>
            <person name="Bonds A."/>
            <person name="Quandt C.A."/>
            <person name="Barry K."/>
            <person name="Liu P."/>
            <person name="Grigoriev I."/>
            <person name="Longcore J.E."/>
            <person name="James T.Y."/>
        </authorList>
    </citation>
    <scope>NUCLEOTIDE SEQUENCE</scope>
    <source>
        <strain evidence="3">PLAUS21</strain>
    </source>
</reference>
<feature type="coiled-coil region" evidence="1">
    <location>
        <begin position="302"/>
        <end position="329"/>
    </location>
</feature>
<proteinExistence type="predicted"/>
<dbReference type="Proteomes" id="UP001210925">
    <property type="component" value="Unassembled WGS sequence"/>
</dbReference>
<keyword evidence="4" id="KW-1185">Reference proteome</keyword>
<feature type="compositionally biased region" description="Basic residues" evidence="2">
    <location>
        <begin position="34"/>
        <end position="43"/>
    </location>
</feature>
<accession>A0AAD5UPC9</accession>
<gene>
    <name evidence="3" type="ORF">HK103_005409</name>
</gene>
<comment type="caution">
    <text evidence="3">The sequence shown here is derived from an EMBL/GenBank/DDBJ whole genome shotgun (WGS) entry which is preliminary data.</text>
</comment>
<protein>
    <submittedName>
        <fullName evidence="3">Uncharacterized protein</fullName>
    </submittedName>
</protein>
<evidence type="ECO:0000256" key="1">
    <source>
        <dbReference type="SAM" id="Coils"/>
    </source>
</evidence>
<dbReference type="EMBL" id="JADGKB010000005">
    <property type="protein sequence ID" value="KAJ3261571.1"/>
    <property type="molecule type" value="Genomic_DNA"/>
</dbReference>
<evidence type="ECO:0000313" key="3">
    <source>
        <dbReference type="EMBL" id="KAJ3261571.1"/>
    </source>
</evidence>
<name>A0AAD5UPC9_9FUNG</name>
<evidence type="ECO:0000256" key="2">
    <source>
        <dbReference type="SAM" id="MobiDB-lite"/>
    </source>
</evidence>
<dbReference type="AlphaFoldDB" id="A0AAD5UPC9"/>
<evidence type="ECO:0000313" key="4">
    <source>
        <dbReference type="Proteomes" id="UP001210925"/>
    </source>
</evidence>
<sequence>MTNLNSYLKAKLNQQELEKPEIHMDPFPAEYKASRHSSPKKKSQPPPEEDYSSGSNFWKIAQNEDTKNDIPLKSMKSKVDTEEVFVTKANYAKPDSSVAKLLKKIKQHEIDGTLLEEKLICNSHEQYLKVYTIDGLNVLATVNLSNVYHVGSEIGVEPKFIVQTIAKSYTFGVDSVTHRDTWIKNIKRYVKDKQEKAYEVAGSTETLTEESEPFSNGEVLRINELSTSIAARVAQIGKIVQMRLKGNNVQLEDSETLEDDSNIGKEIEILSQKMDVNNDKLLTEIVELKPILSASISQTDKLDLIKNELSANEKRIKILMDKVESFEKNFVKFAQDAEGRELDTPGASSYIQIDRPTKNIIVSMNDKLIQLARLQEHTTDSHSSKLASLDKKLSVGKSTDTKEMLDQLSSIQKTLESRITRLEKQIYESADNQKHIISLLQSKTTASSNSSDSDDDHVQNLKEEFQEFKQLWRNEQRLSKVALPNPRIECLS</sequence>